<dbReference type="PROSITE" id="PS51728">
    <property type="entry name" value="RTT109_HAT"/>
    <property type="match status" value="1"/>
</dbReference>
<protein>
    <recommendedName>
        <fullName evidence="8">Ceramide glucosyltransferase</fullName>
        <ecNumber evidence="7">2.3.1.48</ecNumber>
        <ecNumber evidence="6">2.4.1.80</ecNumber>
    </recommendedName>
    <alternativeName>
        <fullName evidence="18">Glucosylceramide synthase</fullName>
    </alternativeName>
    <alternativeName>
        <fullName evidence="19">UDP-glucose ceramide glucosyltransferase</fullName>
    </alternativeName>
    <alternativeName>
        <fullName evidence="17">UDP-glucose:N-acylsphingosine D-glucosyltransferase</fullName>
    </alternativeName>
</protein>
<keyword evidence="11 21" id="KW-0812">Transmembrane</keyword>
<evidence type="ECO:0000256" key="20">
    <source>
        <dbReference type="SAM" id="MobiDB-lite"/>
    </source>
</evidence>
<dbReference type="GO" id="GO:0005634">
    <property type="term" value="C:nucleus"/>
    <property type="evidence" value="ECO:0007669"/>
    <property type="project" value="UniProtKB-SubCell"/>
</dbReference>
<dbReference type="Pfam" id="PF08214">
    <property type="entry name" value="HAT_KAT11"/>
    <property type="match status" value="1"/>
</dbReference>
<dbReference type="EC" id="2.4.1.80" evidence="6"/>
<evidence type="ECO:0000256" key="9">
    <source>
        <dbReference type="ARBA" id="ARBA00022676"/>
    </source>
</evidence>
<evidence type="ECO:0000256" key="19">
    <source>
        <dbReference type="ARBA" id="ARBA00032575"/>
    </source>
</evidence>
<dbReference type="Pfam" id="PF13506">
    <property type="entry name" value="Glyco_transf_21"/>
    <property type="match status" value="1"/>
</dbReference>
<accession>A0A8H6E735</accession>
<evidence type="ECO:0000256" key="16">
    <source>
        <dbReference type="ARBA" id="ARBA00023242"/>
    </source>
</evidence>
<dbReference type="InterPro" id="IPR029044">
    <property type="entry name" value="Nucleotide-diphossugar_trans"/>
</dbReference>
<organism evidence="22 23">
    <name type="scientific">Petromyces alliaceus</name>
    <name type="common">Aspergillus alliaceus</name>
    <dbReference type="NCBI Taxonomy" id="209559"/>
    <lineage>
        <taxon>Eukaryota</taxon>
        <taxon>Fungi</taxon>
        <taxon>Dikarya</taxon>
        <taxon>Ascomycota</taxon>
        <taxon>Pezizomycotina</taxon>
        <taxon>Eurotiomycetes</taxon>
        <taxon>Eurotiomycetidae</taxon>
        <taxon>Eurotiales</taxon>
        <taxon>Aspergillaceae</taxon>
        <taxon>Aspergillus</taxon>
        <taxon>Aspergillus subgen. Circumdati</taxon>
    </lineage>
</organism>
<dbReference type="SMART" id="SM01250">
    <property type="entry name" value="KAT11"/>
    <property type="match status" value="1"/>
</dbReference>
<evidence type="ECO:0000256" key="11">
    <source>
        <dbReference type="ARBA" id="ARBA00022692"/>
    </source>
</evidence>
<evidence type="ECO:0000256" key="18">
    <source>
        <dbReference type="ARBA" id="ARBA00031543"/>
    </source>
</evidence>
<comment type="pathway">
    <text evidence="4">Sphingolipid metabolism.</text>
</comment>
<keyword evidence="13" id="KW-0805">Transcription regulation</keyword>
<evidence type="ECO:0000313" key="23">
    <source>
        <dbReference type="Proteomes" id="UP000541154"/>
    </source>
</evidence>
<evidence type="ECO:0000256" key="7">
    <source>
        <dbReference type="ARBA" id="ARBA00013184"/>
    </source>
</evidence>
<feature type="compositionally biased region" description="Polar residues" evidence="20">
    <location>
        <begin position="367"/>
        <end position="384"/>
    </location>
</feature>
<evidence type="ECO:0000256" key="8">
    <source>
        <dbReference type="ARBA" id="ARBA00019988"/>
    </source>
</evidence>
<keyword evidence="9" id="KW-0328">Glycosyltransferase</keyword>
<evidence type="ECO:0000256" key="13">
    <source>
        <dbReference type="ARBA" id="ARBA00023015"/>
    </source>
</evidence>
<proteinExistence type="inferred from homology"/>
<evidence type="ECO:0000256" key="3">
    <source>
        <dbReference type="ARBA" id="ARBA00004760"/>
    </source>
</evidence>
<evidence type="ECO:0000256" key="21">
    <source>
        <dbReference type="SAM" id="Phobius"/>
    </source>
</evidence>
<comment type="caution">
    <text evidence="22">The sequence shown here is derived from an EMBL/GenBank/DDBJ whole genome shotgun (WGS) entry which is preliminary data.</text>
</comment>
<keyword evidence="14 21" id="KW-0472">Membrane</keyword>
<dbReference type="UniPathway" id="UPA00222"/>
<feature type="transmembrane region" description="Helical" evidence="21">
    <location>
        <begin position="888"/>
        <end position="911"/>
    </location>
</feature>
<dbReference type="GO" id="GO:0016020">
    <property type="term" value="C:membrane"/>
    <property type="evidence" value="ECO:0007669"/>
    <property type="project" value="UniProtKB-SubCell"/>
</dbReference>
<comment type="subcellular location">
    <subcellularLocation>
        <location evidence="2">Membrane</location>
        <topology evidence="2">Multi-pass membrane protein</topology>
    </subcellularLocation>
    <subcellularLocation>
        <location evidence="1">Nucleus</location>
    </subcellularLocation>
</comment>
<dbReference type="SUPFAM" id="SSF53448">
    <property type="entry name" value="Nucleotide-diphospho-sugar transferases"/>
    <property type="match status" value="1"/>
</dbReference>
<feature type="compositionally biased region" description="Polar residues" evidence="20">
    <location>
        <begin position="517"/>
        <end position="531"/>
    </location>
</feature>
<dbReference type="Proteomes" id="UP000541154">
    <property type="component" value="Unassembled WGS sequence"/>
</dbReference>
<dbReference type="EC" id="2.3.1.48" evidence="7"/>
<keyword evidence="10" id="KW-0808">Transferase</keyword>
<dbReference type="GO" id="GO:0006679">
    <property type="term" value="P:glucosylceramide biosynthetic process"/>
    <property type="evidence" value="ECO:0007669"/>
    <property type="project" value="TreeGrafter"/>
</dbReference>
<evidence type="ECO:0000256" key="2">
    <source>
        <dbReference type="ARBA" id="ARBA00004141"/>
    </source>
</evidence>
<feature type="region of interest" description="Disordered" evidence="20">
    <location>
        <begin position="339"/>
        <end position="399"/>
    </location>
</feature>
<feature type="transmembrane region" description="Helical" evidence="21">
    <location>
        <begin position="960"/>
        <end position="978"/>
    </location>
</feature>
<dbReference type="InterPro" id="IPR016849">
    <property type="entry name" value="Rtt109"/>
</dbReference>
<comment type="similarity">
    <text evidence="5">Belongs to the glycosyltransferase 2 family.</text>
</comment>
<feature type="compositionally biased region" description="Polar residues" evidence="20">
    <location>
        <begin position="1003"/>
        <end position="1013"/>
    </location>
</feature>
<sequence length="1013" mass="112363">MSKVDVDLGDLLAKELPTGVKVTIRHISSAPTPCTALFAPPPGEEPESTFCENHFLSASVDADDQDGSEIIVFGIEVLVYSTAHLTTVFVSKADSTGFLHLMKNAPKVSLIRRISNGFLSFLVQTHQRPGVRLVVSLFARAQNQYLFPGSIENPGKHVLDDRGLIKWWCRVVDPILREYEPESGSHEKGLLDRAMESAKSSATAFLIVPGCDRFETRGFFPSSAKSDDKERSRWLNSYPLHQLCDNINAPPRCLIPRFPDDPKTRFLIDLDDELPPQSEGGHSNESAGQWKSVKSLDQFWEMMSFRQECSSGRLVGFLWLVINPPGLVNSVQMTSSRPVLKEKTEGASTTAVPASDKRDLNPPGAEISTSTTSQTSDPAKDSTTGPGGHLHGFSSEAHPKAQQNTDLNAFYWPEAGRGHAVMSEEDYKAAVNFLLEQDFYNQEVSIASTKAWSEKVASIVDQLWVGQQVTGRNTTGEFADKPLATANIIDTGFVRKRKNDDGLSSTAVANEGHEGNDTSSGTVTTEASATKNAPHVTAIRPVKGLEPHLYDCLASTFYQDYPADKLTVYFCVSSRSDPGYPTLQKVVSDFPHADARIFVEEEDPLLQPKQTYSLGPNPKIRNMSRAYREAKGDIVWIIDCNVWVGNGVCGRMVDRLCGLGATSGKKYKFVHHLPLAVDVTGGTDSTEGPEALVGSYTNGNAAPNTSAASIPKQEEGPLTTGGGRLEELFLSSSHAKMYTAINTVLIAPCIVGKSNMFRRSHLDYLTTPSPTDPRQRNPGIDYFSDNICEDHLIGDLLWKKQVREEKEQGERFGKHGMVFGDLAIQPVANMSVRDYLARRVRWLRVRKFTVLLATLVEPGTESLLCSGYGAWGVTTSLAQFLQEKGFSFANYMTTWTAFFAFFFLSLAMWIFTDWTLYIKLHSAKSVELDKHTPSFARPPSHVWTRRSFLQWFSAWLGREFLALPIWIWAFYGGVTVTWRNRQFRVGLDMKVREVGSAKPSQPHPKQTPTTRED</sequence>
<name>A0A8H6E735_PETAA</name>
<dbReference type="InterPro" id="IPR013178">
    <property type="entry name" value="Histone_AcTrfase_Rtt109/CBP"/>
</dbReference>
<dbReference type="EMBL" id="SPNV01000088">
    <property type="protein sequence ID" value="KAF5861856.1"/>
    <property type="molecule type" value="Genomic_DNA"/>
</dbReference>
<evidence type="ECO:0000256" key="12">
    <source>
        <dbReference type="ARBA" id="ARBA00022989"/>
    </source>
</evidence>
<comment type="pathway">
    <text evidence="3">Lipid metabolism; sphingolipid metabolism.</text>
</comment>
<evidence type="ECO:0000313" key="22">
    <source>
        <dbReference type="EMBL" id="KAF5861856.1"/>
    </source>
</evidence>
<dbReference type="PANTHER" id="PTHR12726:SF0">
    <property type="entry name" value="CERAMIDE GLUCOSYLTRANSFERASE"/>
    <property type="match status" value="1"/>
</dbReference>
<evidence type="ECO:0000256" key="1">
    <source>
        <dbReference type="ARBA" id="ARBA00004123"/>
    </source>
</evidence>
<keyword evidence="15" id="KW-0804">Transcription</keyword>
<feature type="region of interest" description="Disordered" evidence="20">
    <location>
        <begin position="994"/>
        <end position="1013"/>
    </location>
</feature>
<evidence type="ECO:0000256" key="17">
    <source>
        <dbReference type="ARBA" id="ARBA00031017"/>
    </source>
</evidence>
<evidence type="ECO:0000256" key="15">
    <source>
        <dbReference type="ARBA" id="ARBA00023163"/>
    </source>
</evidence>
<dbReference type="GO" id="GO:0010484">
    <property type="term" value="F:histone H3 acetyltransferase activity"/>
    <property type="evidence" value="ECO:0007669"/>
    <property type="project" value="InterPro"/>
</dbReference>
<keyword evidence="12 21" id="KW-1133">Transmembrane helix</keyword>
<reference evidence="22 23" key="1">
    <citation type="submission" date="2019-04" db="EMBL/GenBank/DDBJ databases">
        <title>Aspergillus burnettii sp. nov., novel species from soil in southeast Queensland.</title>
        <authorList>
            <person name="Gilchrist C.L.M."/>
            <person name="Pitt J.I."/>
            <person name="Lange L."/>
            <person name="Lacey H.J."/>
            <person name="Vuong D."/>
            <person name="Midgley D.J."/>
            <person name="Greenfield P."/>
            <person name="Bradbury M."/>
            <person name="Lacey E."/>
            <person name="Busk P.K."/>
            <person name="Pilgaard B."/>
            <person name="Chooi Y.H."/>
            <person name="Piggott A.M."/>
        </authorList>
    </citation>
    <scope>NUCLEOTIDE SEQUENCE [LARGE SCALE GENOMIC DNA]</scope>
    <source>
        <strain evidence="22 23">FRR 5400</strain>
    </source>
</reference>
<feature type="region of interest" description="Disordered" evidence="20">
    <location>
        <begin position="500"/>
        <end position="531"/>
    </location>
</feature>
<dbReference type="InterPro" id="IPR025993">
    <property type="entry name" value="Ceramide_glucosylTrfase"/>
</dbReference>
<evidence type="ECO:0000256" key="14">
    <source>
        <dbReference type="ARBA" id="ARBA00023136"/>
    </source>
</evidence>
<dbReference type="GO" id="GO:0008120">
    <property type="term" value="F:ceramide glucosyltransferase activity"/>
    <property type="evidence" value="ECO:0007669"/>
    <property type="project" value="UniProtKB-EC"/>
</dbReference>
<dbReference type="PANTHER" id="PTHR12726">
    <property type="entry name" value="CERAMIDE GLUCOSYLTRANSFERASE"/>
    <property type="match status" value="1"/>
</dbReference>
<keyword evidence="16" id="KW-0539">Nucleus</keyword>
<dbReference type="GO" id="GO:0006355">
    <property type="term" value="P:regulation of DNA-templated transcription"/>
    <property type="evidence" value="ECO:0007669"/>
    <property type="project" value="InterPro"/>
</dbReference>
<gene>
    <name evidence="22" type="ORF">ETB97_012407</name>
</gene>
<evidence type="ECO:0000256" key="10">
    <source>
        <dbReference type="ARBA" id="ARBA00022679"/>
    </source>
</evidence>
<evidence type="ECO:0000256" key="6">
    <source>
        <dbReference type="ARBA" id="ARBA00012699"/>
    </source>
</evidence>
<dbReference type="AlphaFoldDB" id="A0A8H6E735"/>
<keyword evidence="23" id="KW-1185">Reference proteome</keyword>
<evidence type="ECO:0000256" key="5">
    <source>
        <dbReference type="ARBA" id="ARBA00006739"/>
    </source>
</evidence>
<evidence type="ECO:0000256" key="4">
    <source>
        <dbReference type="ARBA" id="ARBA00004991"/>
    </source>
</evidence>